<keyword evidence="7" id="KW-0413">Isomerase</keyword>
<keyword evidence="4 11" id="KW-0347">Helicase</keyword>
<protein>
    <recommendedName>
        <fullName evidence="9">DNA 3'-5' helicase</fullName>
        <ecNumber evidence="9">5.6.2.4</ecNumber>
    </recommendedName>
</protein>
<evidence type="ECO:0000256" key="7">
    <source>
        <dbReference type="ARBA" id="ARBA00023235"/>
    </source>
</evidence>
<dbReference type="EC" id="5.6.2.4" evidence="9"/>
<comment type="catalytic activity">
    <reaction evidence="8">
        <text>Couples ATP hydrolysis with the unwinding of duplex DNA by translocating in the 3'-5' direction.</text>
        <dbReference type="EC" id="5.6.2.4"/>
    </reaction>
</comment>
<dbReference type="GO" id="GO:0043138">
    <property type="term" value="F:3'-5' DNA helicase activity"/>
    <property type="evidence" value="ECO:0007669"/>
    <property type="project" value="UniProtKB-EC"/>
</dbReference>
<evidence type="ECO:0000256" key="1">
    <source>
        <dbReference type="ARBA" id="ARBA00009922"/>
    </source>
</evidence>
<comment type="caution">
    <text evidence="14">The sequence shown here is derived from an EMBL/GenBank/DDBJ whole genome shotgun (WGS) entry which is preliminary data.</text>
</comment>
<dbReference type="InterPro" id="IPR013986">
    <property type="entry name" value="DExx_box_DNA_helicase_dom_sf"/>
</dbReference>
<dbReference type="Pfam" id="PF13361">
    <property type="entry name" value="UvrD_C"/>
    <property type="match status" value="1"/>
</dbReference>
<evidence type="ECO:0000256" key="3">
    <source>
        <dbReference type="ARBA" id="ARBA00022801"/>
    </source>
</evidence>
<feature type="binding site" evidence="11">
    <location>
        <begin position="31"/>
        <end position="38"/>
    </location>
    <ligand>
        <name>ATP</name>
        <dbReference type="ChEBI" id="CHEBI:30616"/>
    </ligand>
</feature>
<dbReference type="CDD" id="cd18807">
    <property type="entry name" value="SF1_C_UvrD"/>
    <property type="match status" value="1"/>
</dbReference>
<evidence type="ECO:0000259" key="13">
    <source>
        <dbReference type="PROSITE" id="PS51217"/>
    </source>
</evidence>
<feature type="domain" description="UvrD-like helicase C-terminal" evidence="13">
    <location>
        <begin position="308"/>
        <end position="570"/>
    </location>
</feature>
<dbReference type="GO" id="GO:0016887">
    <property type="term" value="F:ATP hydrolysis activity"/>
    <property type="evidence" value="ECO:0007669"/>
    <property type="project" value="RHEA"/>
</dbReference>
<dbReference type="Gene3D" id="1.10.10.160">
    <property type="match status" value="1"/>
</dbReference>
<dbReference type="Gene3D" id="1.10.486.10">
    <property type="entry name" value="PCRA, domain 4"/>
    <property type="match status" value="1"/>
</dbReference>
<evidence type="ECO:0000256" key="2">
    <source>
        <dbReference type="ARBA" id="ARBA00022741"/>
    </source>
</evidence>
<keyword evidence="3 11" id="KW-0378">Hydrolase</keyword>
<evidence type="ECO:0000256" key="4">
    <source>
        <dbReference type="ARBA" id="ARBA00022806"/>
    </source>
</evidence>
<evidence type="ECO:0000256" key="6">
    <source>
        <dbReference type="ARBA" id="ARBA00023125"/>
    </source>
</evidence>
<name>A0A1E3A516_9FIRM</name>
<comment type="catalytic activity">
    <reaction evidence="10">
        <text>ATP + H2O = ADP + phosphate + H(+)</text>
        <dbReference type="Rhea" id="RHEA:13065"/>
        <dbReference type="ChEBI" id="CHEBI:15377"/>
        <dbReference type="ChEBI" id="CHEBI:15378"/>
        <dbReference type="ChEBI" id="CHEBI:30616"/>
        <dbReference type="ChEBI" id="CHEBI:43474"/>
        <dbReference type="ChEBI" id="CHEBI:456216"/>
        <dbReference type="EC" id="5.6.2.4"/>
    </reaction>
</comment>
<dbReference type="CDD" id="cd17932">
    <property type="entry name" value="DEXQc_UvrD"/>
    <property type="match status" value="1"/>
</dbReference>
<dbReference type="PATRIC" id="fig|1432052.4.peg.5155"/>
<dbReference type="PROSITE" id="PS51217">
    <property type="entry name" value="UVRD_HELICASE_CTER"/>
    <property type="match status" value="1"/>
</dbReference>
<dbReference type="PANTHER" id="PTHR11070">
    <property type="entry name" value="UVRD / RECB / PCRA DNA HELICASE FAMILY MEMBER"/>
    <property type="match status" value="1"/>
</dbReference>
<dbReference type="RefSeq" id="WP_081331355.1">
    <property type="nucleotide sequence ID" value="NZ_JAQCZP010000007.1"/>
</dbReference>
<evidence type="ECO:0000313" key="15">
    <source>
        <dbReference type="Proteomes" id="UP000094067"/>
    </source>
</evidence>
<dbReference type="Gene3D" id="3.40.50.300">
    <property type="entry name" value="P-loop containing nucleotide triphosphate hydrolases"/>
    <property type="match status" value="2"/>
</dbReference>
<sequence length="639" mass="73206">MPVHNLTESNGANRGQWEAIRHGSGPLLVLAGPGSGKTFVIIRRILHLVENRGVDPSSILVITFTKAAAKEMKERFSAKTEGKHYPVNFGTFHAVYYHILKTSYHYHSGNIISDYEKKEILKTILSCPSCTYPPAGLVSAKISTSMDISMNTSMDPLAADENIDNLLAEISRFKNNGCRQENTGELQQEGFPAIFNAYEEELKRRGKLDFDDMVLKCHKLLTDRPDICKSWQEKFKYILVDEFQDINPVQYDVLRLLALPENNLFIVGDDDQSIYAFRGARPEIMLGFLKDYPDAGKVQLEMNYRSTPEIVRSAGRLISANKNRYAKKAVAAARGGQPVIFRGFVTREEENEEIAKEIAERMAVSGEKPGETAIIYRTNQDAGAMAAKLAEKGIPFRMKEKIKNPYRQKIPQDILAYLEFALGGQYRKDFYRIMNKPLRYISRKAAVRERVDFGELLSFYREKPYMKDILRRFQLDTERIKKMDLYAAVNYIRKGMGYDGYLRKQEAEEGKERGALLKEAEWMQQQMKKFCCLEELKDHILVCERELEKAEKNKEDGDGVYILTMHASKGLEFNTVYIPDCNEGIIPHKKSMKGEAVEEERRMLYVAMTRARQMLTISYVAGTKEEPGFLSRFLTEFGR</sequence>
<dbReference type="Pfam" id="PF00580">
    <property type="entry name" value="UvrD-helicase"/>
    <property type="match status" value="1"/>
</dbReference>
<dbReference type="GO" id="GO:0000725">
    <property type="term" value="P:recombinational repair"/>
    <property type="evidence" value="ECO:0007669"/>
    <property type="project" value="TreeGrafter"/>
</dbReference>
<evidence type="ECO:0000256" key="8">
    <source>
        <dbReference type="ARBA" id="ARBA00034617"/>
    </source>
</evidence>
<dbReference type="Proteomes" id="UP000094067">
    <property type="component" value="Unassembled WGS sequence"/>
</dbReference>
<evidence type="ECO:0000256" key="9">
    <source>
        <dbReference type="ARBA" id="ARBA00034808"/>
    </source>
</evidence>
<evidence type="ECO:0000256" key="11">
    <source>
        <dbReference type="PROSITE-ProRule" id="PRU00560"/>
    </source>
</evidence>
<keyword evidence="5 11" id="KW-0067">ATP-binding</keyword>
<dbReference type="SUPFAM" id="SSF52540">
    <property type="entry name" value="P-loop containing nucleoside triphosphate hydrolases"/>
    <property type="match status" value="1"/>
</dbReference>
<gene>
    <name evidence="14" type="primary">yjcD</name>
    <name evidence="14" type="ORF">BEI61_04643</name>
</gene>
<evidence type="ECO:0000256" key="10">
    <source>
        <dbReference type="ARBA" id="ARBA00048988"/>
    </source>
</evidence>
<evidence type="ECO:0000256" key="5">
    <source>
        <dbReference type="ARBA" id="ARBA00022840"/>
    </source>
</evidence>
<dbReference type="GO" id="GO:0003677">
    <property type="term" value="F:DNA binding"/>
    <property type="evidence" value="ECO:0007669"/>
    <property type="project" value="UniProtKB-KW"/>
</dbReference>
<feature type="domain" description="UvrD-like helicase ATP-binding" evidence="12">
    <location>
        <begin position="10"/>
        <end position="307"/>
    </location>
</feature>
<dbReference type="InterPro" id="IPR027417">
    <property type="entry name" value="P-loop_NTPase"/>
</dbReference>
<dbReference type="InterPro" id="IPR000212">
    <property type="entry name" value="DNA_helicase_UvrD/REP"/>
</dbReference>
<keyword evidence="6" id="KW-0238">DNA-binding</keyword>
<dbReference type="InterPro" id="IPR014017">
    <property type="entry name" value="DNA_helicase_UvrD-like_C"/>
</dbReference>
<dbReference type="AlphaFoldDB" id="A0A1E3A516"/>
<accession>A0A1E3A516</accession>
<evidence type="ECO:0000259" key="12">
    <source>
        <dbReference type="PROSITE" id="PS51198"/>
    </source>
</evidence>
<dbReference type="InterPro" id="IPR014016">
    <property type="entry name" value="UvrD-like_ATP-bd"/>
</dbReference>
<evidence type="ECO:0000313" key="14">
    <source>
        <dbReference type="EMBL" id="ODM03840.1"/>
    </source>
</evidence>
<dbReference type="EMBL" id="MCGH01000003">
    <property type="protein sequence ID" value="ODM03840.1"/>
    <property type="molecule type" value="Genomic_DNA"/>
</dbReference>
<reference evidence="14 15" key="1">
    <citation type="submission" date="2016-07" db="EMBL/GenBank/DDBJ databases">
        <title>Characterization of isolates of Eisenbergiella tayi derived from blood cultures, using whole genome sequencing.</title>
        <authorList>
            <person name="Burdz T."/>
            <person name="Wiebe D."/>
            <person name="Huynh C."/>
            <person name="Bernard K."/>
        </authorList>
    </citation>
    <scope>NUCLEOTIDE SEQUENCE [LARGE SCALE GENOMIC DNA]</scope>
    <source>
        <strain evidence="14 15">NML 110608</strain>
    </source>
</reference>
<dbReference type="PANTHER" id="PTHR11070:SF2">
    <property type="entry name" value="ATP-DEPENDENT DNA HELICASE SRS2"/>
    <property type="match status" value="1"/>
</dbReference>
<keyword evidence="2 11" id="KW-0547">Nucleotide-binding</keyword>
<dbReference type="OrthoDB" id="9810135at2"/>
<proteinExistence type="inferred from homology"/>
<organism evidence="14 15">
    <name type="scientific">Eisenbergiella tayi</name>
    <dbReference type="NCBI Taxonomy" id="1432052"/>
    <lineage>
        <taxon>Bacteria</taxon>
        <taxon>Bacillati</taxon>
        <taxon>Bacillota</taxon>
        <taxon>Clostridia</taxon>
        <taxon>Lachnospirales</taxon>
        <taxon>Lachnospiraceae</taxon>
        <taxon>Eisenbergiella</taxon>
    </lineage>
</organism>
<comment type="similarity">
    <text evidence="1">Belongs to the helicase family. UvrD subfamily.</text>
</comment>
<dbReference type="PROSITE" id="PS51198">
    <property type="entry name" value="UVRD_HELICASE_ATP_BIND"/>
    <property type="match status" value="1"/>
</dbReference>
<dbReference type="GO" id="GO:0005524">
    <property type="term" value="F:ATP binding"/>
    <property type="evidence" value="ECO:0007669"/>
    <property type="project" value="UniProtKB-UniRule"/>
</dbReference>